<evidence type="ECO:0000256" key="1">
    <source>
        <dbReference type="SAM" id="SignalP"/>
    </source>
</evidence>
<dbReference type="STRING" id="980251.GCA_001642875_04322"/>
<protein>
    <recommendedName>
        <fullName evidence="2">Tll0287-like domain-containing protein</fullName>
    </recommendedName>
</protein>
<evidence type="ECO:0000259" key="2">
    <source>
        <dbReference type="Pfam" id="PF11845"/>
    </source>
</evidence>
<evidence type="ECO:0000313" key="4">
    <source>
        <dbReference type="Proteomes" id="UP000322214"/>
    </source>
</evidence>
<dbReference type="OrthoDB" id="9797588at2"/>
<dbReference type="KEGG" id="mff:MFFC18_36300"/>
<keyword evidence="1" id="KW-0732">Signal</keyword>
<dbReference type="Pfam" id="PF11845">
    <property type="entry name" value="Tll0287-like"/>
    <property type="match status" value="1"/>
</dbReference>
<feature type="chain" id="PRO_5023149742" description="Tll0287-like domain-containing protein" evidence="1">
    <location>
        <begin position="24"/>
        <end position="206"/>
    </location>
</feature>
<proteinExistence type="predicted"/>
<name>A0A5B9PBJ6_9BACT</name>
<dbReference type="AlphaFoldDB" id="A0A5B9PBJ6"/>
<reference evidence="3 4" key="1">
    <citation type="submission" date="2019-08" db="EMBL/GenBank/DDBJ databases">
        <title>Deep-cultivation of Planctomycetes and their phenomic and genomic characterization uncovers novel biology.</title>
        <authorList>
            <person name="Wiegand S."/>
            <person name="Jogler M."/>
            <person name="Boedeker C."/>
            <person name="Pinto D."/>
            <person name="Vollmers J."/>
            <person name="Rivas-Marin E."/>
            <person name="Kohn T."/>
            <person name="Peeters S.H."/>
            <person name="Heuer A."/>
            <person name="Rast P."/>
            <person name="Oberbeckmann S."/>
            <person name="Bunk B."/>
            <person name="Jeske O."/>
            <person name="Meyerdierks A."/>
            <person name="Storesund J.E."/>
            <person name="Kallscheuer N."/>
            <person name="Luecker S."/>
            <person name="Lage O.M."/>
            <person name="Pohl T."/>
            <person name="Merkel B.J."/>
            <person name="Hornburger P."/>
            <person name="Mueller R.-W."/>
            <person name="Bruemmer F."/>
            <person name="Labrenz M."/>
            <person name="Spormann A.M."/>
            <person name="Op den Camp H."/>
            <person name="Overmann J."/>
            <person name="Amann R."/>
            <person name="Jetten M.S.M."/>
            <person name="Mascher T."/>
            <person name="Medema M.H."/>
            <person name="Devos D.P."/>
            <person name="Kaster A.-K."/>
            <person name="Ovreas L."/>
            <person name="Rohde M."/>
            <person name="Galperin M.Y."/>
            <person name="Jogler C."/>
        </authorList>
    </citation>
    <scope>NUCLEOTIDE SEQUENCE [LARGE SCALE GENOMIC DNA]</scope>
    <source>
        <strain evidence="3 4">FC18</strain>
    </source>
</reference>
<dbReference type="PROSITE" id="PS51257">
    <property type="entry name" value="PROKAR_LIPOPROTEIN"/>
    <property type="match status" value="1"/>
</dbReference>
<accession>A0A5B9PBJ6</accession>
<keyword evidence="4" id="KW-1185">Reference proteome</keyword>
<dbReference type="RefSeq" id="WP_075086168.1">
    <property type="nucleotide sequence ID" value="NZ_CP042912.1"/>
</dbReference>
<feature type="domain" description="Tll0287-like" evidence="2">
    <location>
        <begin position="38"/>
        <end position="202"/>
    </location>
</feature>
<dbReference type="Proteomes" id="UP000322214">
    <property type="component" value="Chromosome"/>
</dbReference>
<dbReference type="InterPro" id="IPR021796">
    <property type="entry name" value="Tll0287-like_dom"/>
</dbReference>
<gene>
    <name evidence="3" type="ORF">MFFC18_36300</name>
</gene>
<sequence precursor="true">MDKTLMRLSVTLFATAATLLTIAGCTQSTKTAQPTDDASDAALVELSEVQQQQRETAIAARDKLFQSLIGELTDSVAKDGVAKSIEVCKNRAPEIAKSISEEMKLKIGRTSFLLRNDENVPPEWATDFVEQRVEKEVNVELAENGLGVLLPIRLMDACIKCHGAPEYLAADVAEAIETNYPNDQATGFTAGDLRGYFWIEVPKPQG</sequence>
<evidence type="ECO:0000313" key="3">
    <source>
        <dbReference type="EMBL" id="QEG23728.1"/>
    </source>
</evidence>
<organism evidence="3 4">
    <name type="scientific">Mariniblastus fucicola</name>
    <dbReference type="NCBI Taxonomy" id="980251"/>
    <lineage>
        <taxon>Bacteria</taxon>
        <taxon>Pseudomonadati</taxon>
        <taxon>Planctomycetota</taxon>
        <taxon>Planctomycetia</taxon>
        <taxon>Pirellulales</taxon>
        <taxon>Pirellulaceae</taxon>
        <taxon>Mariniblastus</taxon>
    </lineage>
</organism>
<dbReference type="EMBL" id="CP042912">
    <property type="protein sequence ID" value="QEG23728.1"/>
    <property type="molecule type" value="Genomic_DNA"/>
</dbReference>
<feature type="signal peptide" evidence="1">
    <location>
        <begin position="1"/>
        <end position="23"/>
    </location>
</feature>